<keyword evidence="1" id="KW-1133">Transmembrane helix</keyword>
<reference evidence="2 3" key="1">
    <citation type="journal article" date="2015" name="Int. J. Syst. Evol. Microbiol.">
        <title>Flavisolibacter ginsenosidimutans sp. nov., with ginsenoside-converting activity isolated from soil used for cultivating ginseng.</title>
        <authorList>
            <person name="Zhao Y."/>
            <person name="Liu Q."/>
            <person name="Kang M.S."/>
            <person name="Jin F."/>
            <person name="Yu H."/>
            <person name="Im W.T."/>
        </authorList>
    </citation>
    <scope>NUCLEOTIDE SEQUENCE [LARGE SCALE GENOMIC DNA]</scope>
    <source>
        <strain evidence="2 3">Gsoil 636</strain>
    </source>
</reference>
<feature type="transmembrane region" description="Helical" evidence="1">
    <location>
        <begin position="82"/>
        <end position="103"/>
    </location>
</feature>
<keyword evidence="1" id="KW-0472">Membrane</keyword>
<protein>
    <recommendedName>
        <fullName evidence="4">TssN family type VI secretion system protein</fullName>
    </recommendedName>
</protein>
<dbReference type="OrthoDB" id="1024052at2"/>
<sequence length="278" mass="32230">MKNLSEGFATSGKKPFVYGALSGILTSLAGYLAAYLLTNPFELFWYLGGIFLLFGIVHLLFVHKRYFGGQKYDQNKVLVAEIVFGLSVVFFAIVVFSSLQYFLKKDRDFLFYPVLLSSLLFFVPLLFSHSFQAAFDIPATTFPTWHYPLNNPIELPDPEDMPNERILVIGFEIAKKTAEGRKTYFRAKGPESMKLGEFFYHFMNEYNESYSETPIEYADRTLKPHEWWFSQKTKWFGGQRIYNPEISIRENGIKENTVIVCERIPRPEPISSKIQQRV</sequence>
<name>A0A5B8UKU6_9BACT</name>
<accession>A0A5B8UKU6</accession>
<evidence type="ECO:0000313" key="3">
    <source>
        <dbReference type="Proteomes" id="UP000321204"/>
    </source>
</evidence>
<keyword evidence="1" id="KW-0812">Transmembrane</keyword>
<evidence type="ECO:0000313" key="2">
    <source>
        <dbReference type="EMBL" id="QEC56809.1"/>
    </source>
</evidence>
<evidence type="ECO:0000256" key="1">
    <source>
        <dbReference type="SAM" id="Phobius"/>
    </source>
</evidence>
<dbReference type="InterPro" id="IPR035177">
    <property type="entry name" value="TssN"/>
</dbReference>
<dbReference type="Proteomes" id="UP000321204">
    <property type="component" value="Chromosome"/>
</dbReference>
<proteinExistence type="predicted"/>
<dbReference type="EMBL" id="CP042433">
    <property type="protein sequence ID" value="QEC56809.1"/>
    <property type="molecule type" value="Genomic_DNA"/>
</dbReference>
<evidence type="ECO:0008006" key="4">
    <source>
        <dbReference type="Google" id="ProtNLM"/>
    </source>
</evidence>
<organism evidence="2 3">
    <name type="scientific">Flavisolibacter ginsenosidimutans</name>
    <dbReference type="NCBI Taxonomy" id="661481"/>
    <lineage>
        <taxon>Bacteria</taxon>
        <taxon>Pseudomonadati</taxon>
        <taxon>Bacteroidota</taxon>
        <taxon>Chitinophagia</taxon>
        <taxon>Chitinophagales</taxon>
        <taxon>Chitinophagaceae</taxon>
        <taxon>Flavisolibacter</taxon>
    </lineage>
</organism>
<keyword evidence="3" id="KW-1185">Reference proteome</keyword>
<feature type="transmembrane region" description="Helical" evidence="1">
    <location>
        <begin position="16"/>
        <end position="37"/>
    </location>
</feature>
<feature type="transmembrane region" description="Helical" evidence="1">
    <location>
        <begin position="43"/>
        <end position="62"/>
    </location>
</feature>
<feature type="transmembrane region" description="Helical" evidence="1">
    <location>
        <begin position="109"/>
        <end position="127"/>
    </location>
</feature>
<dbReference type="AlphaFoldDB" id="A0A5B8UKU6"/>
<gene>
    <name evidence="2" type="ORF">FSB75_13175</name>
</gene>
<dbReference type="KEGG" id="fgg:FSB75_13175"/>
<dbReference type="Pfam" id="PF17555">
    <property type="entry name" value="TssN"/>
    <property type="match status" value="1"/>
</dbReference>